<accession>A0A6G7YJU5</accession>
<evidence type="ECO:0000313" key="2">
    <source>
        <dbReference type="EMBL" id="QIK77007.1"/>
    </source>
</evidence>
<feature type="chain" id="PRO_5026150383" evidence="1">
    <location>
        <begin position="23"/>
        <end position="143"/>
    </location>
</feature>
<keyword evidence="1" id="KW-0732">Signal</keyword>
<dbReference type="AlphaFoldDB" id="A0A6G7YJU5"/>
<dbReference type="Pfam" id="PF12028">
    <property type="entry name" value="DUF3515"/>
    <property type="match status" value="1"/>
</dbReference>
<sequence>MSIRTRGVVVVCALFVAGCSGAVSIDAPDLSSGEQEACAELVAALPDTLAGEPRRDVTPADAPGAAWGEEPIVLTCGVELPSTYDEFASCSQIGDVGWFLPPDELKDPAADIVVTALTHSPASVCSSPLPTAGATQCRSTSPR</sequence>
<organism evidence="2 3">
    <name type="scientific">Nocardioides piscis</name>
    <dbReference type="NCBI Taxonomy" id="2714938"/>
    <lineage>
        <taxon>Bacteria</taxon>
        <taxon>Bacillati</taxon>
        <taxon>Actinomycetota</taxon>
        <taxon>Actinomycetes</taxon>
        <taxon>Propionibacteriales</taxon>
        <taxon>Nocardioidaceae</taxon>
        <taxon>Nocardioides</taxon>
    </lineage>
</organism>
<dbReference type="PROSITE" id="PS51257">
    <property type="entry name" value="PROKAR_LIPOPROTEIN"/>
    <property type="match status" value="1"/>
</dbReference>
<evidence type="ECO:0000256" key="1">
    <source>
        <dbReference type="SAM" id="SignalP"/>
    </source>
</evidence>
<gene>
    <name evidence="2" type="ORF">G7071_17755</name>
</gene>
<evidence type="ECO:0000313" key="3">
    <source>
        <dbReference type="Proteomes" id="UP000502035"/>
    </source>
</evidence>
<keyword evidence="3" id="KW-1185">Reference proteome</keyword>
<dbReference type="RefSeq" id="WP_166320690.1">
    <property type="nucleotide sequence ID" value="NZ_CP049866.1"/>
</dbReference>
<feature type="signal peptide" evidence="1">
    <location>
        <begin position="1"/>
        <end position="22"/>
    </location>
</feature>
<protein>
    <submittedName>
        <fullName evidence="2">DUF3515 domain-containing protein</fullName>
    </submittedName>
</protein>
<dbReference type="InterPro" id="IPR021903">
    <property type="entry name" value="DUF3515"/>
</dbReference>
<dbReference type="KEGG" id="npi:G7071_17755"/>
<proteinExistence type="predicted"/>
<dbReference type="Proteomes" id="UP000502035">
    <property type="component" value="Chromosome"/>
</dbReference>
<reference evidence="2 3" key="1">
    <citation type="submission" date="2020-03" db="EMBL/GenBank/DDBJ databases">
        <title>Nocardioides sp. nov., isolated from fish.</title>
        <authorList>
            <person name="Hyun D.-W."/>
            <person name="Bae J.-W."/>
        </authorList>
    </citation>
    <scope>NUCLEOTIDE SEQUENCE [LARGE SCALE GENOMIC DNA]</scope>
    <source>
        <strain evidence="2 3">HDW12A</strain>
    </source>
</reference>
<name>A0A6G7YJU5_9ACTN</name>
<dbReference type="EMBL" id="CP049866">
    <property type="protein sequence ID" value="QIK77007.1"/>
    <property type="molecule type" value="Genomic_DNA"/>
</dbReference>